<dbReference type="CDD" id="cd02037">
    <property type="entry name" value="Mrp_NBP35"/>
    <property type="match status" value="1"/>
</dbReference>
<keyword evidence="12" id="KW-1185">Reference proteome</keyword>
<keyword evidence="5 9" id="KW-0378">Hydrolase</keyword>
<keyword evidence="6 9" id="KW-0067">ATP-binding</keyword>
<evidence type="ECO:0000256" key="3">
    <source>
        <dbReference type="ARBA" id="ARBA00022723"/>
    </source>
</evidence>
<reference evidence="11 12" key="1">
    <citation type="submission" date="2012-08" db="EMBL/GenBank/DDBJ databases">
        <title>Whole genome shotgun sequence of Austwickia chelonae NBRC 105200.</title>
        <authorList>
            <person name="Yoshida I."/>
            <person name="Hosoyama A."/>
            <person name="Tsuchikane K."/>
            <person name="Katsumata H."/>
            <person name="Ando Y."/>
            <person name="Ohji S."/>
            <person name="Hamada M."/>
            <person name="Tamura T."/>
            <person name="Yamazoe A."/>
            <person name="Yamazaki S."/>
            <person name="Fujita N."/>
        </authorList>
    </citation>
    <scope>NUCLEOTIDE SEQUENCE [LARGE SCALE GENOMIC DNA]</scope>
    <source>
        <strain evidence="11 12">NBRC 105200</strain>
    </source>
</reference>
<dbReference type="Gene3D" id="3.40.50.300">
    <property type="entry name" value="P-loop containing nucleotide triphosphate hydrolases"/>
    <property type="match status" value="1"/>
</dbReference>
<proteinExistence type="inferred from homology"/>
<evidence type="ECO:0000259" key="10">
    <source>
        <dbReference type="Pfam" id="PF01883"/>
    </source>
</evidence>
<name>K6V7P2_9MICO</name>
<evidence type="ECO:0000256" key="5">
    <source>
        <dbReference type="ARBA" id="ARBA00022801"/>
    </source>
</evidence>
<feature type="binding site" evidence="9">
    <location>
        <begin position="128"/>
        <end position="135"/>
    </location>
    <ligand>
        <name>ATP</name>
        <dbReference type="ChEBI" id="CHEBI:30616"/>
    </ligand>
</feature>
<evidence type="ECO:0000256" key="9">
    <source>
        <dbReference type="HAMAP-Rule" id="MF_02040"/>
    </source>
</evidence>
<dbReference type="Pfam" id="PF10609">
    <property type="entry name" value="ParA"/>
    <property type="match status" value="1"/>
</dbReference>
<evidence type="ECO:0000256" key="2">
    <source>
        <dbReference type="ARBA" id="ARBA00008205"/>
    </source>
</evidence>
<dbReference type="GO" id="GO:0005524">
    <property type="term" value="F:ATP binding"/>
    <property type="evidence" value="ECO:0007669"/>
    <property type="project" value="UniProtKB-UniRule"/>
</dbReference>
<dbReference type="FunFam" id="3.40.50.300:FF:000304">
    <property type="entry name" value="Iron-sulfur cluster carrier protein"/>
    <property type="match status" value="1"/>
</dbReference>
<dbReference type="InterPro" id="IPR027417">
    <property type="entry name" value="P-loop_NTPase"/>
</dbReference>
<dbReference type="EMBL" id="BAGZ01000008">
    <property type="protein sequence ID" value="GAB78248.1"/>
    <property type="molecule type" value="Genomic_DNA"/>
</dbReference>
<dbReference type="Proteomes" id="UP000008495">
    <property type="component" value="Unassembled WGS sequence"/>
</dbReference>
<organism evidence="11 12">
    <name type="scientific">Austwickia chelonae NBRC 105200</name>
    <dbReference type="NCBI Taxonomy" id="1184607"/>
    <lineage>
        <taxon>Bacteria</taxon>
        <taxon>Bacillati</taxon>
        <taxon>Actinomycetota</taxon>
        <taxon>Actinomycetes</taxon>
        <taxon>Micrococcales</taxon>
        <taxon>Dermatophilaceae</taxon>
        <taxon>Austwickia</taxon>
    </lineage>
</organism>
<comment type="caution">
    <text evidence="11">The sequence shown here is derived from an EMBL/GenBank/DDBJ whole genome shotgun (WGS) entry which is preliminary data.</text>
</comment>
<accession>K6V7P2</accession>
<evidence type="ECO:0000256" key="4">
    <source>
        <dbReference type="ARBA" id="ARBA00022741"/>
    </source>
</evidence>
<comment type="similarity">
    <text evidence="2">In the C-terminal section; belongs to the Mrp/NBP35 ATP-binding proteins family.</text>
</comment>
<dbReference type="Gene3D" id="3.30.300.130">
    <property type="entry name" value="Fe-S cluster assembly (FSCA)"/>
    <property type="match status" value="1"/>
</dbReference>
<dbReference type="PANTHER" id="PTHR42961">
    <property type="entry name" value="IRON-SULFUR PROTEIN NUBPL"/>
    <property type="match status" value="1"/>
</dbReference>
<dbReference type="GO" id="GO:0046872">
    <property type="term" value="F:metal ion binding"/>
    <property type="evidence" value="ECO:0007669"/>
    <property type="project" value="UniProtKB-KW"/>
</dbReference>
<dbReference type="InterPro" id="IPR044304">
    <property type="entry name" value="NUBPL-like"/>
</dbReference>
<dbReference type="SUPFAM" id="SSF52540">
    <property type="entry name" value="P-loop containing nucleoside triphosphate hydrolases"/>
    <property type="match status" value="1"/>
</dbReference>
<dbReference type="InterPro" id="IPR019591">
    <property type="entry name" value="Mrp/NBP35_ATP-bd"/>
</dbReference>
<comment type="similarity">
    <text evidence="9">Belongs to the Mrp/NBP35 ATP-binding proteins family.</text>
</comment>
<dbReference type="GO" id="GO:0016887">
    <property type="term" value="F:ATP hydrolysis activity"/>
    <property type="evidence" value="ECO:0007669"/>
    <property type="project" value="UniProtKB-UniRule"/>
</dbReference>
<comment type="similarity">
    <text evidence="1">In the N-terminal section; belongs to the MIP18 family.</text>
</comment>
<keyword evidence="4 9" id="KW-0547">Nucleotide-binding</keyword>
<dbReference type="InterPro" id="IPR002744">
    <property type="entry name" value="MIP18-like"/>
</dbReference>
<dbReference type="InterPro" id="IPR033756">
    <property type="entry name" value="YlxH/NBP35"/>
</dbReference>
<dbReference type="GO" id="GO:0140663">
    <property type="term" value="F:ATP-dependent FeS chaperone activity"/>
    <property type="evidence" value="ECO:0007669"/>
    <property type="project" value="InterPro"/>
</dbReference>
<dbReference type="InterPro" id="IPR034904">
    <property type="entry name" value="FSCA_dom_sf"/>
</dbReference>
<evidence type="ECO:0000256" key="1">
    <source>
        <dbReference type="ARBA" id="ARBA00007352"/>
    </source>
</evidence>
<feature type="domain" description="MIP18 family-like" evidence="10">
    <location>
        <begin position="14"/>
        <end position="85"/>
    </location>
</feature>
<dbReference type="STRING" id="100225.SAMN05421595_0764"/>
<evidence type="ECO:0000256" key="7">
    <source>
        <dbReference type="ARBA" id="ARBA00023004"/>
    </source>
</evidence>
<evidence type="ECO:0000256" key="8">
    <source>
        <dbReference type="ARBA" id="ARBA00023014"/>
    </source>
</evidence>
<protein>
    <recommendedName>
        <fullName evidence="9">Iron-sulfur cluster carrier protein</fullName>
    </recommendedName>
</protein>
<dbReference type="Pfam" id="PF01883">
    <property type="entry name" value="FeS_assembly_P"/>
    <property type="match status" value="1"/>
</dbReference>
<evidence type="ECO:0000313" key="12">
    <source>
        <dbReference type="Proteomes" id="UP000008495"/>
    </source>
</evidence>
<evidence type="ECO:0000256" key="6">
    <source>
        <dbReference type="ARBA" id="ARBA00022840"/>
    </source>
</evidence>
<keyword evidence="3 9" id="KW-0479">Metal-binding</keyword>
<dbReference type="AlphaFoldDB" id="K6V7P2"/>
<comment type="subunit">
    <text evidence="9">Homodimer.</text>
</comment>
<dbReference type="GO" id="GO:0016226">
    <property type="term" value="P:iron-sulfur cluster assembly"/>
    <property type="evidence" value="ECO:0007669"/>
    <property type="project" value="InterPro"/>
</dbReference>
<keyword evidence="8 9" id="KW-0411">Iron-sulfur</keyword>
<gene>
    <name evidence="11" type="ORF">AUCHE_08_04940</name>
</gene>
<comment type="function">
    <text evidence="9">Binds and transfers iron-sulfur (Fe-S) clusters to target apoproteins. Can hydrolyze ATP.</text>
</comment>
<keyword evidence="7 9" id="KW-0408">Iron</keyword>
<dbReference type="eggNOG" id="COG0489">
    <property type="taxonomic scope" value="Bacteria"/>
</dbReference>
<dbReference type="GO" id="GO:0051539">
    <property type="term" value="F:4 iron, 4 sulfur cluster binding"/>
    <property type="evidence" value="ECO:0007669"/>
    <property type="project" value="TreeGrafter"/>
</dbReference>
<dbReference type="SUPFAM" id="SSF117916">
    <property type="entry name" value="Fe-S cluster assembly (FSCA) domain-like"/>
    <property type="match status" value="1"/>
</dbReference>
<evidence type="ECO:0000313" key="11">
    <source>
        <dbReference type="EMBL" id="GAB78248.1"/>
    </source>
</evidence>
<dbReference type="PANTHER" id="PTHR42961:SF2">
    <property type="entry name" value="IRON-SULFUR PROTEIN NUBPL"/>
    <property type="match status" value="1"/>
</dbReference>
<dbReference type="HAMAP" id="MF_02040">
    <property type="entry name" value="Mrp_NBP35"/>
    <property type="match status" value="1"/>
</dbReference>
<sequence>MADKVGDMSAPSHEALLAALATVEDPEIHRPITELEMVQSLSADDDGSVRVEVLLTVAGCPLRDKITADVTAALKAVEGVTEVEVVLGVMTEEQRTNLRKSLRGGAAEREIRFARADSLTRVYAIASGKGGVGKSSITANLAAALAAEGLKVGVVDADIYGFSIPRMLGVDQQPAQVENMIMPPKAHGVKVISVGMFVPDNQPVVWRGPMLHRALQQFLADVYWGDLDILLLDLPPGTGDVAISIAQLIPGSEIIVVTTPQQAAAEVAERAGSISTQTHQRLVGVIENMSWLEMPDGSRQEIFGSGGGQTVADSLSAVSGTAVPLLGQVPLDPTLREGADAGVPAVLDPENSPAGAALRDVARQLASRGRGLAGRRLGVTF</sequence>